<gene>
    <name evidence="1" type="ORF">A0J61_10715</name>
</gene>
<comment type="caution">
    <text evidence="1">The sequence shown here is derived from an EMBL/GenBank/DDBJ whole genome shotgun (WGS) entry which is preliminary data.</text>
</comment>
<dbReference type="OrthoDB" id="2289822at2759"/>
<dbReference type="AlphaFoldDB" id="A0A1C7MXW1"/>
<dbReference type="EMBL" id="LUGH01001336">
    <property type="protein sequence ID" value="OBZ81236.1"/>
    <property type="molecule type" value="Genomic_DNA"/>
</dbReference>
<evidence type="ECO:0000313" key="1">
    <source>
        <dbReference type="EMBL" id="OBZ81236.1"/>
    </source>
</evidence>
<proteinExistence type="predicted"/>
<dbReference type="STRING" id="101091.A0A1C7MXW1"/>
<evidence type="ECO:0000313" key="2">
    <source>
        <dbReference type="Proteomes" id="UP000093000"/>
    </source>
</evidence>
<sequence>MIGHGLGHMVSNLIDSRHSKRFMKAGSRQYSFEVNSQFNQKDFVEQVDLWIKESMRFTPTAFDFSFDPRRGFFFRAVDWQFFSLHIVPAMVVPYLKYDGAKQARLDLSNACAISLQKSFKPSELSKMKRMFSKWARFFNQKIAAERLNRRVWTMNNHFVSYHLYDLIKSYGFLRYYSCRSLQRTIQKFTNLSKSKSQSIKGTDNVFVRLSYFKQYNDQLAKKDLYPARKEKPNSFRNHPLDFDGSQAQIWERFEDVDLGQVDQIAAIPSESIIHAITKYHQRLTQADNATISIKATLAASILKDDTVIQSKWHYGEYQNKRSNHFVILRRKSR</sequence>
<reference evidence="1 2" key="1">
    <citation type="submission" date="2016-03" db="EMBL/GenBank/DDBJ databases">
        <title>Choanephora cucurbitarum.</title>
        <authorList>
            <person name="Min B."/>
            <person name="Park H."/>
            <person name="Park J.-H."/>
            <person name="Shin H.-D."/>
            <person name="Choi I.-G."/>
        </authorList>
    </citation>
    <scope>NUCLEOTIDE SEQUENCE [LARGE SCALE GENOMIC DNA]</scope>
    <source>
        <strain evidence="1 2">KUS-F28377</strain>
    </source>
</reference>
<protein>
    <submittedName>
        <fullName evidence="1">Uncharacterized protein</fullName>
    </submittedName>
</protein>
<organism evidence="1 2">
    <name type="scientific">Choanephora cucurbitarum</name>
    <dbReference type="NCBI Taxonomy" id="101091"/>
    <lineage>
        <taxon>Eukaryota</taxon>
        <taxon>Fungi</taxon>
        <taxon>Fungi incertae sedis</taxon>
        <taxon>Mucoromycota</taxon>
        <taxon>Mucoromycotina</taxon>
        <taxon>Mucoromycetes</taxon>
        <taxon>Mucorales</taxon>
        <taxon>Mucorineae</taxon>
        <taxon>Choanephoraceae</taxon>
        <taxon>Choanephoroideae</taxon>
        <taxon>Choanephora</taxon>
    </lineage>
</organism>
<dbReference type="Proteomes" id="UP000093000">
    <property type="component" value="Unassembled WGS sequence"/>
</dbReference>
<keyword evidence="2" id="KW-1185">Reference proteome</keyword>
<accession>A0A1C7MXW1</accession>
<name>A0A1C7MXW1_9FUNG</name>
<dbReference type="InParanoid" id="A0A1C7MXW1"/>